<name>G5KHW1_9STRE</name>
<dbReference type="PANTHER" id="PTHR33885:SF3">
    <property type="entry name" value="PHAGE SHOCK PROTEIN C"/>
    <property type="match status" value="1"/>
</dbReference>
<evidence type="ECO:0000256" key="1">
    <source>
        <dbReference type="ARBA" id="ARBA00004162"/>
    </source>
</evidence>
<reference evidence="9 10" key="1">
    <citation type="journal article" date="2014" name="Int. J. Syst. Evol. Microbiol.">
        <title>Phylogenomics and the dynamic genome evolution of the genus Streptococcus.</title>
        <authorList>
            <consortium name="The Broad Institute Genome Sequencing Platform"/>
            <person name="Richards V.P."/>
            <person name="Palmer S.R."/>
            <person name="Pavinski Bitar P.D."/>
            <person name="Qin X."/>
            <person name="Weinstock G.M."/>
            <person name="Highlander S.K."/>
            <person name="Town C.D."/>
            <person name="Burne R.A."/>
            <person name="Stanhope M.J."/>
        </authorList>
    </citation>
    <scope>NUCLEOTIDE SEQUENCE [LARGE SCALE GENOMIC DNA]</scope>
    <source>
        <strain evidence="9 10">2285-97</strain>
    </source>
</reference>
<dbReference type="EMBL" id="AEUZ02000001">
    <property type="protein sequence ID" value="EHJ57596.1"/>
    <property type="molecule type" value="Genomic_DNA"/>
</dbReference>
<evidence type="ECO:0000259" key="8">
    <source>
        <dbReference type="Pfam" id="PF04024"/>
    </source>
</evidence>
<feature type="region of interest" description="Disordered" evidence="6">
    <location>
        <begin position="71"/>
        <end position="95"/>
    </location>
</feature>
<feature type="transmembrane region" description="Helical" evidence="7">
    <location>
        <begin position="34"/>
        <end position="60"/>
    </location>
</feature>
<comment type="subcellular location">
    <subcellularLocation>
        <location evidence="1">Cell membrane</location>
        <topology evidence="1">Single-pass membrane protein</topology>
    </subcellularLocation>
</comment>
<proteinExistence type="predicted"/>
<keyword evidence="2" id="KW-1003">Cell membrane</keyword>
<feature type="compositionally biased region" description="Acidic residues" evidence="6">
    <location>
        <begin position="83"/>
        <end position="95"/>
    </location>
</feature>
<dbReference type="RefSeq" id="WP_006740298.1">
    <property type="nucleotide sequence ID" value="NZ_AEUZ02000001.1"/>
</dbReference>
<evidence type="ECO:0000256" key="6">
    <source>
        <dbReference type="SAM" id="MobiDB-lite"/>
    </source>
</evidence>
<evidence type="ECO:0000256" key="4">
    <source>
        <dbReference type="ARBA" id="ARBA00022989"/>
    </source>
</evidence>
<evidence type="ECO:0000313" key="10">
    <source>
        <dbReference type="Proteomes" id="UP000005388"/>
    </source>
</evidence>
<sequence>MELTLYKQRKNRLLGGVVAGLADKYGWDLALSRVLAAILIYATTGFGVVLYVLLAIFLPYKEDLIAKKNKNQRGPRRRKDAEVINEEDKDDGWFW</sequence>
<gene>
    <name evidence="9" type="ORF">STRUR_1546</name>
</gene>
<dbReference type="PANTHER" id="PTHR33885">
    <property type="entry name" value="PHAGE SHOCK PROTEIN C"/>
    <property type="match status" value="1"/>
</dbReference>
<evidence type="ECO:0000256" key="2">
    <source>
        <dbReference type="ARBA" id="ARBA00022475"/>
    </source>
</evidence>
<evidence type="ECO:0000256" key="5">
    <source>
        <dbReference type="ARBA" id="ARBA00023136"/>
    </source>
</evidence>
<protein>
    <submittedName>
        <fullName evidence="9">PspC domain protein</fullName>
    </submittedName>
</protein>
<keyword evidence="5 7" id="KW-0472">Membrane</keyword>
<dbReference type="eggNOG" id="COG1983">
    <property type="taxonomic scope" value="Bacteria"/>
</dbReference>
<feature type="domain" description="Phage shock protein PspC N-terminal" evidence="8">
    <location>
        <begin position="4"/>
        <end position="60"/>
    </location>
</feature>
<keyword evidence="10" id="KW-1185">Reference proteome</keyword>
<dbReference type="STRING" id="764291.STRUR_1546"/>
<keyword evidence="3 7" id="KW-0812">Transmembrane</keyword>
<dbReference type="InterPro" id="IPR052027">
    <property type="entry name" value="PspC"/>
</dbReference>
<evidence type="ECO:0000256" key="3">
    <source>
        <dbReference type="ARBA" id="ARBA00022692"/>
    </source>
</evidence>
<accession>G5KHW1</accession>
<evidence type="ECO:0000256" key="7">
    <source>
        <dbReference type="SAM" id="Phobius"/>
    </source>
</evidence>
<dbReference type="InterPro" id="IPR007168">
    <property type="entry name" value="Phageshock_PspC_N"/>
</dbReference>
<dbReference type="Pfam" id="PF04024">
    <property type="entry name" value="PspC"/>
    <property type="match status" value="1"/>
</dbReference>
<dbReference type="GO" id="GO:0005886">
    <property type="term" value="C:plasma membrane"/>
    <property type="evidence" value="ECO:0007669"/>
    <property type="project" value="UniProtKB-SubCell"/>
</dbReference>
<organism evidence="9 10">
    <name type="scientific">Streptococcus urinalis 2285-97</name>
    <dbReference type="NCBI Taxonomy" id="764291"/>
    <lineage>
        <taxon>Bacteria</taxon>
        <taxon>Bacillati</taxon>
        <taxon>Bacillota</taxon>
        <taxon>Bacilli</taxon>
        <taxon>Lactobacillales</taxon>
        <taxon>Streptococcaceae</taxon>
        <taxon>Streptococcus</taxon>
    </lineage>
</organism>
<dbReference type="AlphaFoldDB" id="G5KHW1"/>
<dbReference type="Proteomes" id="UP000005388">
    <property type="component" value="Unassembled WGS sequence"/>
</dbReference>
<evidence type="ECO:0000313" key="9">
    <source>
        <dbReference type="EMBL" id="EHJ57596.1"/>
    </source>
</evidence>
<keyword evidence="4 7" id="KW-1133">Transmembrane helix</keyword>
<comment type="caution">
    <text evidence="9">The sequence shown here is derived from an EMBL/GenBank/DDBJ whole genome shotgun (WGS) entry which is preliminary data.</text>
</comment>